<name>Q12Q78_SHEDO</name>
<evidence type="ECO:0000259" key="2">
    <source>
        <dbReference type="Pfam" id="PF07883"/>
    </source>
</evidence>
<dbReference type="CDD" id="cd02224">
    <property type="entry name" value="cupin_SPO2919-like"/>
    <property type="match status" value="1"/>
</dbReference>
<evidence type="ECO:0000256" key="1">
    <source>
        <dbReference type="ARBA" id="ARBA00022723"/>
    </source>
</evidence>
<organism evidence="3 4">
    <name type="scientific">Shewanella denitrificans (strain OS217 / ATCC BAA-1090 / DSM 15013)</name>
    <dbReference type="NCBI Taxonomy" id="318161"/>
    <lineage>
        <taxon>Bacteria</taxon>
        <taxon>Pseudomonadati</taxon>
        <taxon>Pseudomonadota</taxon>
        <taxon>Gammaproteobacteria</taxon>
        <taxon>Alteromonadales</taxon>
        <taxon>Shewanellaceae</taxon>
        <taxon>Shewanella</taxon>
    </lineage>
</organism>
<dbReference type="KEGG" id="sdn:Sden_1110"/>
<dbReference type="Gene3D" id="2.60.120.10">
    <property type="entry name" value="Jelly Rolls"/>
    <property type="match status" value="1"/>
</dbReference>
<sequence>MSQLIMERTMDKYLVTKEEIEQFEGISKTHFLNENAKRTNKSLGDLTGLSGFGFHIIEIQPSHESTEFHRHYHEDECVYILEGVAEAQIGEAIYSVKAGDFIGYRAGGKAHSLKNTGNSILKCIVVGQRLDHDVGDYPKLNKRLYRQKNMPWNLVDIDNIEEPNAGKKTC</sequence>
<dbReference type="AlphaFoldDB" id="Q12Q78"/>
<keyword evidence="4" id="KW-1185">Reference proteome</keyword>
<feature type="domain" description="Cupin type-2" evidence="2">
    <location>
        <begin position="56"/>
        <end position="126"/>
    </location>
</feature>
<dbReference type="PANTHER" id="PTHR35848">
    <property type="entry name" value="OXALATE-BINDING PROTEIN"/>
    <property type="match status" value="1"/>
</dbReference>
<dbReference type="EMBL" id="CP000302">
    <property type="protein sequence ID" value="ABE54398.1"/>
    <property type="molecule type" value="Genomic_DNA"/>
</dbReference>
<dbReference type="InterPro" id="IPR014710">
    <property type="entry name" value="RmlC-like_jellyroll"/>
</dbReference>
<accession>Q12Q78</accession>
<dbReference type="eggNOG" id="COG3837">
    <property type="taxonomic scope" value="Bacteria"/>
</dbReference>
<evidence type="ECO:0000313" key="4">
    <source>
        <dbReference type="Proteomes" id="UP000001982"/>
    </source>
</evidence>
<dbReference type="Pfam" id="PF07883">
    <property type="entry name" value="Cupin_2"/>
    <property type="match status" value="1"/>
</dbReference>
<proteinExistence type="predicted"/>
<dbReference type="Proteomes" id="UP000001982">
    <property type="component" value="Chromosome"/>
</dbReference>
<gene>
    <name evidence="3" type="ordered locus">Sden_1110</name>
</gene>
<dbReference type="GO" id="GO:0046872">
    <property type="term" value="F:metal ion binding"/>
    <property type="evidence" value="ECO:0007669"/>
    <property type="project" value="UniProtKB-KW"/>
</dbReference>
<dbReference type="InterPro" id="IPR051610">
    <property type="entry name" value="GPI/OXD"/>
</dbReference>
<dbReference type="SUPFAM" id="SSF51182">
    <property type="entry name" value="RmlC-like cupins"/>
    <property type="match status" value="1"/>
</dbReference>
<dbReference type="InterPro" id="IPR011051">
    <property type="entry name" value="RmlC_Cupin_sf"/>
</dbReference>
<evidence type="ECO:0000313" key="3">
    <source>
        <dbReference type="EMBL" id="ABE54398.1"/>
    </source>
</evidence>
<protein>
    <submittedName>
        <fullName evidence="3">Cupin 2, conserved barrel</fullName>
    </submittedName>
</protein>
<dbReference type="HOGENOM" id="CLU_110331_0_0_6"/>
<dbReference type="InterPro" id="IPR013096">
    <property type="entry name" value="Cupin_2"/>
</dbReference>
<keyword evidence="1" id="KW-0479">Metal-binding</keyword>
<reference evidence="3 4" key="1">
    <citation type="submission" date="2006-03" db="EMBL/GenBank/DDBJ databases">
        <title>Complete sequence of Shewanella denitrificans OS217.</title>
        <authorList>
            <consortium name="US DOE Joint Genome Institute"/>
            <person name="Copeland A."/>
            <person name="Lucas S."/>
            <person name="Lapidus A."/>
            <person name="Barry K."/>
            <person name="Detter J.C."/>
            <person name="Glavina del Rio T."/>
            <person name="Hammon N."/>
            <person name="Israni S."/>
            <person name="Dalin E."/>
            <person name="Tice H."/>
            <person name="Pitluck S."/>
            <person name="Brettin T."/>
            <person name="Bruce D."/>
            <person name="Han C."/>
            <person name="Tapia R."/>
            <person name="Gilna P."/>
            <person name="Kiss H."/>
            <person name="Schmutz J."/>
            <person name="Larimer F."/>
            <person name="Land M."/>
            <person name="Hauser L."/>
            <person name="Kyrpides N."/>
            <person name="Lykidis A."/>
            <person name="Richardson P."/>
        </authorList>
    </citation>
    <scope>NUCLEOTIDE SEQUENCE [LARGE SCALE GENOMIC DNA]</scope>
    <source>
        <strain evidence="4">OS217 / ATCC BAA-1090 / DSM 15013</strain>
    </source>
</reference>